<dbReference type="Proteomes" id="UP000001542">
    <property type="component" value="Unassembled WGS sequence"/>
</dbReference>
<dbReference type="PANTHER" id="PTHR46654">
    <property type="entry name" value="E3 UBIQUITIN-PROTEIN LIGASE HECTD3"/>
    <property type="match status" value="1"/>
</dbReference>
<organism evidence="1 2">
    <name type="scientific">Trichomonas vaginalis (strain ATCC PRA-98 / G3)</name>
    <dbReference type="NCBI Taxonomy" id="412133"/>
    <lineage>
        <taxon>Eukaryota</taxon>
        <taxon>Metamonada</taxon>
        <taxon>Parabasalia</taxon>
        <taxon>Trichomonadida</taxon>
        <taxon>Trichomonadidae</taxon>
        <taxon>Trichomonas</taxon>
    </lineage>
</organism>
<accession>A2E5Q7</accession>
<dbReference type="GO" id="GO:0004842">
    <property type="term" value="F:ubiquitin-protein transferase activity"/>
    <property type="evidence" value="ECO:0007669"/>
    <property type="project" value="InterPro"/>
</dbReference>
<name>A2E5Q7_TRIV3</name>
<protein>
    <submittedName>
        <fullName evidence="1">Uncharacterized protein</fullName>
    </submittedName>
</protein>
<dbReference type="VEuPathDB" id="TrichDB:TVAG_271600"/>
<reference evidence="1" key="1">
    <citation type="submission" date="2006-10" db="EMBL/GenBank/DDBJ databases">
        <authorList>
            <person name="Amadeo P."/>
            <person name="Zhao Q."/>
            <person name="Wortman J."/>
            <person name="Fraser-Liggett C."/>
            <person name="Carlton J."/>
        </authorList>
    </citation>
    <scope>NUCLEOTIDE SEQUENCE</scope>
    <source>
        <strain evidence="1">G3</strain>
    </source>
</reference>
<dbReference type="VEuPathDB" id="TrichDB:TVAGG3_0257410"/>
<sequence>MLSHLAGYLWIDFPTETSFYHLEYLANDTDYLYDIFYAISSLETAIKDTKYNNKWTIQDAILTIQAYVLLAGISIENHFHLEDMKPLDKFFIQELVSLMKNPILSSIRQTLIYVFIISVKKLYSLDINAANDALLICLTTRDPSLTEFAITQMIDDEYLIKIFDSRLVEFLFTNHLTNLAKNENENGAEWLISKFLTVMMHAINKELSMTGQISDTNKKLYDCYIKFSSIMLEQMIVSDNPNPKFVVLLRKWITLFQPLVKFSYISKVFMTFLQPLYTTMVAKMNSKPPKTLKEFNDNYSVILELFFLYQQLISSLLFGGEELSLVKDFTWLIHSALKMNISPDFINSLYPQIFEEGKKCETPQESFVYDMINKSEKDDIKLLMDYLYKKCPNPMNKRMTIDDRHIEHVTFCCFIKQLGMIDDTIDLVNSLKDKKTPNISLQIKQIMEMIYRTRRTLKQQKQNSNTIMIQNGSVSDKIEENFDIYLKSYLKKCIFLLNIKPSMKSRGDSRQDLFSENLRRITNLICSTSTLEDMYSMMLKANEAKSHISVSIALLSDLVISNSFKESAFNSFKLSDFFKHYIQTLPDMNKFKSPVIEAILETSVEYLIKNEKEDSIVISISTFILNILNTITEKDQYFVLDKIHEILKKIAEHSNVLINIQMFVVFALKVDSMLLENPNLKSYEHFDQIANCIFHSFDHLEHDDIHYILYQLLPTFGMKIPFTIEDLKTIFRTDPRYYHVAALFFVDLLKTDPDKINTISFILDTIADISSGKPSYFFGDHPLLHDENQAFSQYIRTPGILLNGCSEFIYIIRELLKEKDELTIDIITFILNYNSPDKSKQEQCKDKLQKYEKFTNEKLLFAVFSVLSNVVEVLKNHSLVKNALTNDYCYMSCYIPNTNKFYGWKLPITENSNQQMFDATYMPISLLPFTYDLFANYDSLIPYFKENIQSIQSSIPRECLSYYILNSLNGYSTNSEFLNRFMKEFSNIELKYFTFSSDLFNFRKVLKHHLLSHTDGFYTKMSHILHFSYHSPSDILNHSLYSIGDDKVSCKQGIHCFMTQTLPQNRPTLLEFNLETKGSYCRIGLINLSIEEGDGESLFVEYLNDRVNILSSSVYPTSYDSQNKFLIQYDPLVKLATLYNYNYRPIETIKT</sequence>
<dbReference type="InParanoid" id="A2E5Q7"/>
<dbReference type="AlphaFoldDB" id="A2E5Q7"/>
<keyword evidence="2" id="KW-1185">Reference proteome</keyword>
<evidence type="ECO:0000313" key="1">
    <source>
        <dbReference type="EMBL" id="EAY11977.1"/>
    </source>
</evidence>
<dbReference type="InterPro" id="IPR042469">
    <property type="entry name" value="HECTD3"/>
</dbReference>
<dbReference type="SMR" id="A2E5Q7"/>
<dbReference type="RefSeq" id="XP_001324200.1">
    <property type="nucleotide sequence ID" value="XM_001324165.1"/>
</dbReference>
<dbReference type="KEGG" id="tva:4769937"/>
<reference evidence="1" key="2">
    <citation type="journal article" date="2007" name="Science">
        <title>Draft genome sequence of the sexually transmitted pathogen Trichomonas vaginalis.</title>
        <authorList>
            <person name="Carlton J.M."/>
            <person name="Hirt R.P."/>
            <person name="Silva J.C."/>
            <person name="Delcher A.L."/>
            <person name="Schatz M."/>
            <person name="Zhao Q."/>
            <person name="Wortman J.R."/>
            <person name="Bidwell S.L."/>
            <person name="Alsmark U.C.M."/>
            <person name="Besteiro S."/>
            <person name="Sicheritz-Ponten T."/>
            <person name="Noel C.J."/>
            <person name="Dacks J.B."/>
            <person name="Foster P.G."/>
            <person name="Simillion C."/>
            <person name="Van de Peer Y."/>
            <person name="Miranda-Saavedra D."/>
            <person name="Barton G.J."/>
            <person name="Westrop G.D."/>
            <person name="Mueller S."/>
            <person name="Dessi D."/>
            <person name="Fiori P.L."/>
            <person name="Ren Q."/>
            <person name="Paulsen I."/>
            <person name="Zhang H."/>
            <person name="Bastida-Corcuera F.D."/>
            <person name="Simoes-Barbosa A."/>
            <person name="Brown M.T."/>
            <person name="Hayes R.D."/>
            <person name="Mukherjee M."/>
            <person name="Okumura C.Y."/>
            <person name="Schneider R."/>
            <person name="Smith A.J."/>
            <person name="Vanacova S."/>
            <person name="Villalvazo M."/>
            <person name="Haas B.J."/>
            <person name="Pertea M."/>
            <person name="Feldblyum T.V."/>
            <person name="Utterback T.R."/>
            <person name="Shu C.L."/>
            <person name="Osoegawa K."/>
            <person name="de Jong P.J."/>
            <person name="Hrdy I."/>
            <person name="Horvathova L."/>
            <person name="Zubacova Z."/>
            <person name="Dolezal P."/>
            <person name="Malik S.B."/>
            <person name="Logsdon J.M. Jr."/>
            <person name="Henze K."/>
            <person name="Gupta A."/>
            <person name="Wang C.C."/>
            <person name="Dunne R.L."/>
            <person name="Upcroft J.A."/>
            <person name="Upcroft P."/>
            <person name="White O."/>
            <person name="Salzberg S.L."/>
            <person name="Tang P."/>
            <person name="Chiu C.-H."/>
            <person name="Lee Y.-S."/>
            <person name="Embley T.M."/>
            <person name="Coombs G.H."/>
            <person name="Mottram J.C."/>
            <person name="Tachezy J."/>
            <person name="Fraser-Liggett C.M."/>
            <person name="Johnson P.J."/>
        </authorList>
    </citation>
    <scope>NUCLEOTIDE SEQUENCE [LARGE SCALE GENOMIC DNA]</scope>
    <source>
        <strain evidence="1">G3</strain>
    </source>
</reference>
<gene>
    <name evidence="1" type="ORF">TVAG_271600</name>
</gene>
<evidence type="ECO:0000313" key="2">
    <source>
        <dbReference type="Proteomes" id="UP000001542"/>
    </source>
</evidence>
<proteinExistence type="predicted"/>
<dbReference type="EMBL" id="DS113309">
    <property type="protein sequence ID" value="EAY11977.1"/>
    <property type="molecule type" value="Genomic_DNA"/>
</dbReference>
<dbReference type="PANTHER" id="PTHR46654:SF1">
    <property type="entry name" value="E3 UBIQUITIN-PROTEIN LIGASE HECTD3"/>
    <property type="match status" value="1"/>
</dbReference>